<dbReference type="OrthoDB" id="8592405at2"/>
<evidence type="ECO:0000313" key="3">
    <source>
        <dbReference type="Proteomes" id="UP000192761"/>
    </source>
</evidence>
<dbReference type="EMBL" id="FWXD01000029">
    <property type="protein sequence ID" value="SMC29107.1"/>
    <property type="molecule type" value="Genomic_DNA"/>
</dbReference>
<dbReference type="SUPFAM" id="SSF54197">
    <property type="entry name" value="HIT-like"/>
    <property type="match status" value="1"/>
</dbReference>
<sequence>MFDLDPHLIAHTRHWQLRYRRDARYPGYLLLAARQPVADLHELDAAALAALGPALQTAERLLQAAYAPCKVMHYKLGFSSGFHCHFHVVPVTEALLHAIVAHPAYSDTPDGNDAILYLSRAYCERDLSPAEAAAQAAEITRLRTLAVPYCTAPWQQ</sequence>
<reference evidence="2 3" key="1">
    <citation type="submission" date="2017-04" db="EMBL/GenBank/DDBJ databases">
        <authorList>
            <person name="Afonso C.L."/>
            <person name="Miller P.J."/>
            <person name="Scott M.A."/>
            <person name="Spackman E."/>
            <person name="Goraichik I."/>
            <person name="Dimitrov K.M."/>
            <person name="Suarez D.L."/>
            <person name="Swayne D.E."/>
        </authorList>
    </citation>
    <scope>NUCLEOTIDE SEQUENCE [LARGE SCALE GENOMIC DNA]</scope>
    <source>
        <strain evidence="2 3">DSM 23236</strain>
    </source>
</reference>
<keyword evidence="3" id="KW-1185">Reference proteome</keyword>
<dbReference type="Proteomes" id="UP000192761">
    <property type="component" value="Unassembled WGS sequence"/>
</dbReference>
<dbReference type="InterPro" id="IPR036265">
    <property type="entry name" value="HIT-like_sf"/>
</dbReference>
<dbReference type="GO" id="GO:0003824">
    <property type="term" value="F:catalytic activity"/>
    <property type="evidence" value="ECO:0007669"/>
    <property type="project" value="InterPro"/>
</dbReference>
<dbReference type="Pfam" id="PF01230">
    <property type="entry name" value="HIT"/>
    <property type="match status" value="1"/>
</dbReference>
<proteinExistence type="predicted"/>
<evidence type="ECO:0000313" key="2">
    <source>
        <dbReference type="EMBL" id="SMC29107.1"/>
    </source>
</evidence>
<dbReference type="Gene3D" id="3.30.428.10">
    <property type="entry name" value="HIT-like"/>
    <property type="match status" value="1"/>
</dbReference>
<evidence type="ECO:0000259" key="1">
    <source>
        <dbReference type="Pfam" id="PF01230"/>
    </source>
</evidence>
<name>A0A1W1XZ21_9NEIS</name>
<accession>A0A1W1XZ21</accession>
<dbReference type="InterPro" id="IPR011146">
    <property type="entry name" value="HIT-like"/>
</dbReference>
<protein>
    <submittedName>
        <fullName evidence="2">HIT domain-containing protein</fullName>
    </submittedName>
</protein>
<gene>
    <name evidence="2" type="ORF">SAMN02745857_03609</name>
</gene>
<dbReference type="STRING" id="1121001.SAMN02745857_03609"/>
<dbReference type="AlphaFoldDB" id="A0A1W1XZ21"/>
<feature type="domain" description="HIT" evidence="1">
    <location>
        <begin position="7"/>
        <end position="91"/>
    </location>
</feature>
<organism evidence="2 3">
    <name type="scientific">Andreprevotia lacus DSM 23236</name>
    <dbReference type="NCBI Taxonomy" id="1121001"/>
    <lineage>
        <taxon>Bacteria</taxon>
        <taxon>Pseudomonadati</taxon>
        <taxon>Pseudomonadota</taxon>
        <taxon>Betaproteobacteria</taxon>
        <taxon>Neisseriales</taxon>
        <taxon>Chitinibacteraceae</taxon>
        <taxon>Andreprevotia</taxon>
    </lineage>
</organism>